<feature type="compositionally biased region" description="Basic and acidic residues" evidence="1">
    <location>
        <begin position="625"/>
        <end position="650"/>
    </location>
</feature>
<dbReference type="InParanoid" id="A0A0G4ECU4"/>
<protein>
    <submittedName>
        <fullName evidence="2">Uncharacterized protein</fullName>
    </submittedName>
</protein>
<reference evidence="2 3" key="1">
    <citation type="submission" date="2014-11" db="EMBL/GenBank/DDBJ databases">
        <authorList>
            <person name="Zhu J."/>
            <person name="Qi W."/>
            <person name="Song R."/>
        </authorList>
    </citation>
    <scope>NUCLEOTIDE SEQUENCE [LARGE SCALE GENOMIC DNA]</scope>
</reference>
<proteinExistence type="predicted"/>
<gene>
    <name evidence="2" type="ORF">Vbra_20203</name>
</gene>
<dbReference type="PhylomeDB" id="A0A0G4ECU4"/>
<feature type="region of interest" description="Disordered" evidence="1">
    <location>
        <begin position="595"/>
        <end position="661"/>
    </location>
</feature>
<accession>A0A0G4ECU4</accession>
<dbReference type="EMBL" id="CDMY01000158">
    <property type="protein sequence ID" value="CEL93370.1"/>
    <property type="molecule type" value="Genomic_DNA"/>
</dbReference>
<name>A0A0G4ECU4_VITBC</name>
<sequence>MLHVLKEVRVNEEDQTPVFGAALPNPPSGFINEHGGGNNASILTTTDALDSIWKTVRIEEHACLSEVEEFKWLALCQERRVMEAVTAKCEELGIPEGHRPFLPVLAAHTDVDGATAMFKSPLANNVPITQQEVAAMQRVFAIRMPKLDMTKYGDFKDIAAKCAAITTAVSRSADLHRPNIQALLKEVALIQVRALRGMVRLHNAAILLGVLAEDNMSSDALLPMLQRIPPVVGPLDGRLVEPAARLTADPQELLIREPAPTVTNSNSSIACEELRMIDLGHALTAKPTSQQLPNTIGRLPVLASVSEEDQTEDENLWTITPHHHAPEFALMLAKGWAGQRATRHEQEADSEVDFVSVDGWESGCGITDEGEMDRLEGKLEEQLRLLQDRGLYLPDQAKMWVGEAAIIFGVGLEALSVLMGEVLQEYMERIRESFQTTEQPSTIHQLRLRVAIENGLSWADRLPKVLPPPAQSSASTAPTPPSLFLRTEPCMEWAREVGVMMRELVVDCVRPMPWERMERLPQGLVTMDGRLMQMEERILDAHWGTTTRASIPSPLADPNQATEDAGDVSGHGETNGLVVEGVGMVGEPLVKDVRREDASPAEEGADTANKTADEGESPGTSDGLAGREEAGEREAERQVDEEGTEERLFRGLELAESGRQM</sequence>
<evidence type="ECO:0000256" key="1">
    <source>
        <dbReference type="SAM" id="MobiDB-lite"/>
    </source>
</evidence>
<organism evidence="2 3">
    <name type="scientific">Vitrella brassicaformis (strain CCMP3155)</name>
    <dbReference type="NCBI Taxonomy" id="1169540"/>
    <lineage>
        <taxon>Eukaryota</taxon>
        <taxon>Sar</taxon>
        <taxon>Alveolata</taxon>
        <taxon>Colpodellida</taxon>
        <taxon>Vitrellaceae</taxon>
        <taxon>Vitrella</taxon>
    </lineage>
</organism>
<dbReference type="VEuPathDB" id="CryptoDB:Vbra_20203"/>
<feature type="region of interest" description="Disordered" evidence="1">
    <location>
        <begin position="549"/>
        <end position="575"/>
    </location>
</feature>
<dbReference type="AlphaFoldDB" id="A0A0G4ECU4"/>
<evidence type="ECO:0000313" key="3">
    <source>
        <dbReference type="Proteomes" id="UP000041254"/>
    </source>
</evidence>
<evidence type="ECO:0000313" key="2">
    <source>
        <dbReference type="EMBL" id="CEL93370.1"/>
    </source>
</evidence>
<keyword evidence="3" id="KW-1185">Reference proteome</keyword>
<dbReference type="Proteomes" id="UP000041254">
    <property type="component" value="Unassembled WGS sequence"/>
</dbReference>